<dbReference type="PROSITE" id="PS50850">
    <property type="entry name" value="MFS"/>
    <property type="match status" value="1"/>
</dbReference>
<evidence type="ECO:0000256" key="3">
    <source>
        <dbReference type="ARBA" id="ARBA00022989"/>
    </source>
</evidence>
<accession>A0A4V4M3U1</accession>
<sequence>MSPLRESLGLHNNPNNPDLPKSLEFLVSTAVTTTFNTQNMPILKKTGIRSTFFPDGTTQPVDGAEHEQHEDASTNGEKNDDNNIVLIAFEENDPENPLNWSKPRKWLTTTLLNSMTLIIGLSTSAYSPTTSFIAQDLGVSSEAANVGMFTFNAACSIGPLFLAPFCEMVGRRYVYLFGFFAFTAVFPMLGAGTNIGTMIVGRLLSGLFGCIGTILVGGTLADIWKDDERSVPMSQFTFVAIFSTIAAPTYCGYIIEGVGYRWVEWVHMIASGTLFIIELFLFKETRGATILAQRAKKMRQETGDNRFRAPIELESESVKMLLHKSCTRAIMLLFREPVILFFGLWIALAWGLVFLFLTVIPLTFEGNHGWSTGNGGLPYIGLMIGCVLGYISGYWSDHKFNQATKRNNGRTVPEARLYGAMFFAPFFPIGLYIFAFTQYSFVHWIAPIIALVPMIFGIYHIFLATYNYTSDSYGEYSSSGIAAQGLLRNMLGAVTPLFGSQMFHGMGYQFAGLFIALLATVLAPIPYVLFFKGKTIRARSKFASATTGMADEQRDTASNAELGHTAQEAKA</sequence>
<organism evidence="8 9">
    <name type="scientific">Wallemia ichthyophaga</name>
    <dbReference type="NCBI Taxonomy" id="245174"/>
    <lineage>
        <taxon>Eukaryota</taxon>
        <taxon>Fungi</taxon>
        <taxon>Dikarya</taxon>
        <taxon>Basidiomycota</taxon>
        <taxon>Wallemiomycotina</taxon>
        <taxon>Wallemiomycetes</taxon>
        <taxon>Wallemiales</taxon>
        <taxon>Wallemiaceae</taxon>
        <taxon>Wallemia</taxon>
    </lineage>
</organism>
<dbReference type="PANTHER" id="PTHR23502:SF45">
    <property type="entry name" value="MAJOR FACILITATOR SUPERFAMILY (MFS) PROFILE DOMAIN-CONTAINING PROTEIN"/>
    <property type="match status" value="1"/>
</dbReference>
<dbReference type="InterPro" id="IPR036259">
    <property type="entry name" value="MFS_trans_sf"/>
</dbReference>
<feature type="region of interest" description="Disordered" evidence="5">
    <location>
        <begin position="549"/>
        <end position="571"/>
    </location>
</feature>
<evidence type="ECO:0000256" key="1">
    <source>
        <dbReference type="ARBA" id="ARBA00004141"/>
    </source>
</evidence>
<feature type="transmembrane region" description="Helical" evidence="6">
    <location>
        <begin position="236"/>
        <end position="256"/>
    </location>
</feature>
<feature type="transmembrane region" description="Helical" evidence="6">
    <location>
        <begin position="486"/>
        <end position="504"/>
    </location>
</feature>
<feature type="region of interest" description="Disordered" evidence="5">
    <location>
        <begin position="1"/>
        <end position="20"/>
    </location>
</feature>
<dbReference type="InterPro" id="IPR020846">
    <property type="entry name" value="MFS_dom"/>
</dbReference>
<dbReference type="Gene3D" id="1.20.1250.20">
    <property type="entry name" value="MFS general substrate transporter like domains"/>
    <property type="match status" value="1"/>
</dbReference>
<feature type="transmembrane region" description="Helical" evidence="6">
    <location>
        <begin position="338"/>
        <end position="364"/>
    </location>
</feature>
<evidence type="ECO:0000256" key="4">
    <source>
        <dbReference type="ARBA" id="ARBA00023136"/>
    </source>
</evidence>
<proteinExistence type="predicted"/>
<dbReference type="GO" id="GO:0005886">
    <property type="term" value="C:plasma membrane"/>
    <property type="evidence" value="ECO:0007669"/>
    <property type="project" value="TreeGrafter"/>
</dbReference>
<dbReference type="GO" id="GO:0022857">
    <property type="term" value="F:transmembrane transporter activity"/>
    <property type="evidence" value="ECO:0007669"/>
    <property type="project" value="InterPro"/>
</dbReference>
<dbReference type="PANTHER" id="PTHR23502">
    <property type="entry name" value="MAJOR FACILITATOR SUPERFAMILY"/>
    <property type="match status" value="1"/>
</dbReference>
<feature type="transmembrane region" description="Helical" evidence="6">
    <location>
        <begin position="376"/>
        <end position="396"/>
    </location>
</feature>
<evidence type="ECO:0000313" key="8">
    <source>
        <dbReference type="EMBL" id="TIB30874.1"/>
    </source>
</evidence>
<name>A0A4V4M3U1_WALIC</name>
<dbReference type="FunFam" id="1.20.1250.20:FF:000082">
    <property type="entry name" value="MFS multidrug transporter, putative"/>
    <property type="match status" value="1"/>
</dbReference>
<evidence type="ECO:0000256" key="6">
    <source>
        <dbReference type="SAM" id="Phobius"/>
    </source>
</evidence>
<dbReference type="SUPFAM" id="SSF103473">
    <property type="entry name" value="MFS general substrate transporter"/>
    <property type="match status" value="1"/>
</dbReference>
<dbReference type="InterPro" id="IPR011701">
    <property type="entry name" value="MFS"/>
</dbReference>
<feature type="compositionally biased region" description="Basic and acidic residues" evidence="5">
    <location>
        <begin position="63"/>
        <end position="79"/>
    </location>
</feature>
<dbReference type="Pfam" id="PF07690">
    <property type="entry name" value="MFS_1"/>
    <property type="match status" value="1"/>
</dbReference>
<dbReference type="AlphaFoldDB" id="A0A4V4M3U1"/>
<feature type="transmembrane region" description="Helical" evidence="6">
    <location>
        <begin position="441"/>
        <end position="466"/>
    </location>
</feature>
<gene>
    <name evidence="8" type="ORF">E3P86_03428</name>
</gene>
<feature type="transmembrane region" description="Helical" evidence="6">
    <location>
        <begin position="106"/>
        <end position="126"/>
    </location>
</feature>
<evidence type="ECO:0000259" key="7">
    <source>
        <dbReference type="PROSITE" id="PS50850"/>
    </source>
</evidence>
<feature type="transmembrane region" description="Helical" evidence="6">
    <location>
        <begin position="173"/>
        <end position="191"/>
    </location>
</feature>
<dbReference type="CDD" id="cd17323">
    <property type="entry name" value="MFS_Tpo1_MDR_like"/>
    <property type="match status" value="1"/>
</dbReference>
<protein>
    <recommendedName>
        <fullName evidence="7">Major facilitator superfamily (MFS) profile domain-containing protein</fullName>
    </recommendedName>
</protein>
<evidence type="ECO:0000256" key="2">
    <source>
        <dbReference type="ARBA" id="ARBA00022692"/>
    </source>
</evidence>
<feature type="transmembrane region" description="Helical" evidence="6">
    <location>
        <begin position="203"/>
        <end position="224"/>
    </location>
</feature>
<comment type="subcellular location">
    <subcellularLocation>
        <location evidence="1">Membrane</location>
        <topology evidence="1">Multi-pass membrane protein</topology>
    </subcellularLocation>
</comment>
<feature type="transmembrane region" description="Helical" evidence="6">
    <location>
        <begin position="510"/>
        <end position="531"/>
    </location>
</feature>
<feature type="region of interest" description="Disordered" evidence="5">
    <location>
        <begin position="51"/>
        <end position="79"/>
    </location>
</feature>
<feature type="transmembrane region" description="Helical" evidence="6">
    <location>
        <begin position="146"/>
        <end position="166"/>
    </location>
</feature>
<dbReference type="Proteomes" id="UP000310689">
    <property type="component" value="Unassembled WGS sequence"/>
</dbReference>
<evidence type="ECO:0000313" key="9">
    <source>
        <dbReference type="Proteomes" id="UP000310689"/>
    </source>
</evidence>
<feature type="domain" description="Major facilitator superfamily (MFS) profile" evidence="7">
    <location>
        <begin position="108"/>
        <end position="536"/>
    </location>
</feature>
<dbReference type="EMBL" id="SPOI01000248">
    <property type="protein sequence ID" value="TIB30874.1"/>
    <property type="molecule type" value="Genomic_DNA"/>
</dbReference>
<reference evidence="8 9" key="1">
    <citation type="submission" date="2019-03" db="EMBL/GenBank/DDBJ databases">
        <title>Sequencing 23 genomes of Wallemia ichthyophaga.</title>
        <authorList>
            <person name="Gostincar C."/>
        </authorList>
    </citation>
    <scope>NUCLEOTIDE SEQUENCE [LARGE SCALE GENOMIC DNA]</scope>
    <source>
        <strain evidence="8 9">EXF-6200</strain>
    </source>
</reference>
<keyword evidence="4 6" id="KW-0472">Membrane</keyword>
<feature type="transmembrane region" description="Helical" evidence="6">
    <location>
        <begin position="262"/>
        <end position="282"/>
    </location>
</feature>
<keyword evidence="3 6" id="KW-1133">Transmembrane helix</keyword>
<keyword evidence="2 6" id="KW-0812">Transmembrane</keyword>
<comment type="caution">
    <text evidence="8">The sequence shown here is derived from an EMBL/GenBank/DDBJ whole genome shotgun (WGS) entry which is preliminary data.</text>
</comment>
<evidence type="ECO:0000256" key="5">
    <source>
        <dbReference type="SAM" id="MobiDB-lite"/>
    </source>
</evidence>
<feature type="transmembrane region" description="Helical" evidence="6">
    <location>
        <begin position="417"/>
        <end position="435"/>
    </location>
</feature>